<dbReference type="EMBL" id="PVEO01000006">
    <property type="protein sequence ID" value="PQV47841.1"/>
    <property type="molecule type" value="Genomic_DNA"/>
</dbReference>
<dbReference type="PANTHER" id="PTHR48081">
    <property type="entry name" value="AB HYDROLASE SUPERFAMILY PROTEIN C4A8.06C"/>
    <property type="match status" value="1"/>
</dbReference>
<accession>A0A362WZ22</accession>
<dbReference type="AlphaFoldDB" id="A0A362WZ22"/>
<evidence type="ECO:0000313" key="4">
    <source>
        <dbReference type="EMBL" id="PQV47841.1"/>
    </source>
</evidence>
<protein>
    <submittedName>
        <fullName evidence="4">Acetyl esterase/lipase</fullName>
    </submittedName>
</protein>
<evidence type="ECO:0000256" key="2">
    <source>
        <dbReference type="SAM" id="SignalP"/>
    </source>
</evidence>
<feature type="signal peptide" evidence="2">
    <location>
        <begin position="1"/>
        <end position="25"/>
    </location>
</feature>
<reference evidence="4 5" key="1">
    <citation type="submission" date="2018-02" db="EMBL/GenBank/DDBJ databases">
        <title>Genomic Encyclopedia of Archaeal and Bacterial Type Strains, Phase II (KMG-II): from individual species to whole genera.</title>
        <authorList>
            <person name="Goeker M."/>
        </authorList>
    </citation>
    <scope>NUCLEOTIDE SEQUENCE [LARGE SCALE GENOMIC DNA]</scope>
    <source>
        <strain evidence="4 5">DSM 21165</strain>
    </source>
</reference>
<dbReference type="RefSeq" id="WP_244906426.1">
    <property type="nucleotide sequence ID" value="NZ_PVEO01000006.1"/>
</dbReference>
<feature type="chain" id="PRO_5017049443" evidence="2">
    <location>
        <begin position="26"/>
        <end position="293"/>
    </location>
</feature>
<keyword evidence="2" id="KW-0732">Signal</keyword>
<dbReference type="InterPro" id="IPR029058">
    <property type="entry name" value="AB_hydrolase_fold"/>
</dbReference>
<dbReference type="Proteomes" id="UP000251545">
    <property type="component" value="Unassembled WGS sequence"/>
</dbReference>
<dbReference type="Gene3D" id="3.40.50.1820">
    <property type="entry name" value="alpha/beta hydrolase"/>
    <property type="match status" value="1"/>
</dbReference>
<evidence type="ECO:0000259" key="3">
    <source>
        <dbReference type="Pfam" id="PF20434"/>
    </source>
</evidence>
<feature type="domain" description="BD-FAE-like" evidence="3">
    <location>
        <begin position="61"/>
        <end position="254"/>
    </location>
</feature>
<evidence type="ECO:0000313" key="5">
    <source>
        <dbReference type="Proteomes" id="UP000251545"/>
    </source>
</evidence>
<keyword evidence="1" id="KW-0378">Hydrolase</keyword>
<sequence length="293" mass="32807">MKNIMHTLKFLFVGFLLLVFNASCSNETTSDEDITENILNTSKVFEAFDVAYGDAERQKFDIYLPANRTLATKTVILIHGGGWTSGSKADMNVFKLLITQQFSDIAVVNMNYRLANANNKPYPMQIEDITNLVAFLRENKTKYSISEDIGFIGISAGAHLSLLWSYAFDTNNKVDMVCSIVGPTNLTDPEYLNNTNPELQNLLDLFGIDPTTEFLEEVSPFHQVTATAPPTILFYGGKDPLIPISQGTDLRDKLQSLNVTHEFTLYDNAGHGWTGLELLDTWSKLNVFMETHL</sequence>
<evidence type="ECO:0000256" key="1">
    <source>
        <dbReference type="ARBA" id="ARBA00022801"/>
    </source>
</evidence>
<comment type="caution">
    <text evidence="4">The sequence shown here is derived from an EMBL/GenBank/DDBJ whole genome shotgun (WGS) entry which is preliminary data.</text>
</comment>
<proteinExistence type="predicted"/>
<gene>
    <name evidence="4" type="ORF">CLV33_106160</name>
</gene>
<dbReference type="SUPFAM" id="SSF53474">
    <property type="entry name" value="alpha/beta-Hydrolases"/>
    <property type="match status" value="1"/>
</dbReference>
<name>A0A362WZ22_9FLAO</name>
<dbReference type="Pfam" id="PF20434">
    <property type="entry name" value="BD-FAE"/>
    <property type="match status" value="1"/>
</dbReference>
<dbReference type="InterPro" id="IPR050300">
    <property type="entry name" value="GDXG_lipolytic_enzyme"/>
</dbReference>
<organism evidence="4 5">
    <name type="scientific">Jejuia pallidilutea</name>
    <dbReference type="NCBI Taxonomy" id="504487"/>
    <lineage>
        <taxon>Bacteria</taxon>
        <taxon>Pseudomonadati</taxon>
        <taxon>Bacteroidota</taxon>
        <taxon>Flavobacteriia</taxon>
        <taxon>Flavobacteriales</taxon>
        <taxon>Flavobacteriaceae</taxon>
        <taxon>Jejuia</taxon>
    </lineage>
</organism>
<dbReference type="InterPro" id="IPR049492">
    <property type="entry name" value="BD-FAE-like_dom"/>
</dbReference>
<dbReference type="GO" id="GO:0016787">
    <property type="term" value="F:hydrolase activity"/>
    <property type="evidence" value="ECO:0007669"/>
    <property type="project" value="UniProtKB-KW"/>
</dbReference>